<dbReference type="Gene3D" id="3.30.2300.10">
    <property type="entry name" value="THUMP superfamily"/>
    <property type="match status" value="1"/>
</dbReference>
<accession>A0AAW1IS39</accession>
<dbReference type="Proteomes" id="UP001458880">
    <property type="component" value="Unassembled WGS sequence"/>
</dbReference>
<keyword evidence="3" id="KW-0175">Coiled coil</keyword>
<evidence type="ECO:0000256" key="3">
    <source>
        <dbReference type="SAM" id="Coils"/>
    </source>
</evidence>
<dbReference type="SMART" id="SM00981">
    <property type="entry name" value="THUMP"/>
    <property type="match status" value="1"/>
</dbReference>
<dbReference type="FunFam" id="3.30.2300.10:FF:000001">
    <property type="entry name" value="THUMP domain-containing protein 1"/>
    <property type="match status" value="1"/>
</dbReference>
<dbReference type="InterPro" id="IPR004114">
    <property type="entry name" value="THUMP_dom"/>
</dbReference>
<dbReference type="PANTHER" id="PTHR13452:SF10">
    <property type="entry name" value="THUMP DOMAIN-CONTAINING PROTEIN 1"/>
    <property type="match status" value="1"/>
</dbReference>
<dbReference type="GO" id="GO:0003723">
    <property type="term" value="F:RNA binding"/>
    <property type="evidence" value="ECO:0007669"/>
    <property type="project" value="UniProtKB-UniRule"/>
</dbReference>
<sequence length="273" mass="30867">MSLQKAPDGVSVEKQRGTVPNKRTTFMNGEELDIFCNGHEKDCIRECYNILNKYIERILPKGEKESNNSSNDPLDESKDIEAELQDEIAALKSDNKGVKRAERLFQVIESGAKNFLFIRAKDVDPVGLASAIVQDIAETKQMQTRHLIRLVPVEITCKAYIDNIKKACSELLEKHFKDCAKSFSIIYNHRNNNNNSLSRDIVISEIANLVKEYGNDHVVDLTNAQVTIVVEVIKSIALLAVVPKYLFYKKFNLHAIGSNNDTQSSEHNKELMK</sequence>
<dbReference type="AlphaFoldDB" id="A0AAW1IS39"/>
<evidence type="ECO:0000259" key="4">
    <source>
        <dbReference type="PROSITE" id="PS51165"/>
    </source>
</evidence>
<evidence type="ECO:0000256" key="1">
    <source>
        <dbReference type="ARBA" id="ARBA00060731"/>
    </source>
</evidence>
<protein>
    <submittedName>
        <fullName evidence="5">THUMP domain</fullName>
    </submittedName>
</protein>
<dbReference type="CDD" id="cd11717">
    <property type="entry name" value="THUMP_THUMPD1_like"/>
    <property type="match status" value="1"/>
</dbReference>
<name>A0AAW1IS39_POPJA</name>
<dbReference type="Pfam" id="PF02926">
    <property type="entry name" value="THUMP"/>
    <property type="match status" value="1"/>
</dbReference>
<comment type="similarity">
    <text evidence="1">Belongs to the THUMPD1 family.</text>
</comment>
<dbReference type="PROSITE" id="PS51165">
    <property type="entry name" value="THUMP"/>
    <property type="match status" value="1"/>
</dbReference>
<evidence type="ECO:0000313" key="6">
    <source>
        <dbReference type="Proteomes" id="UP001458880"/>
    </source>
</evidence>
<dbReference type="GO" id="GO:0006400">
    <property type="term" value="P:tRNA modification"/>
    <property type="evidence" value="ECO:0007669"/>
    <property type="project" value="InterPro"/>
</dbReference>
<proteinExistence type="inferred from homology"/>
<evidence type="ECO:0000313" key="5">
    <source>
        <dbReference type="EMBL" id="KAK9692763.1"/>
    </source>
</evidence>
<feature type="domain" description="THUMP" evidence="4">
    <location>
        <begin position="135"/>
        <end position="243"/>
    </location>
</feature>
<gene>
    <name evidence="5" type="ORF">QE152_g34937</name>
</gene>
<keyword evidence="2" id="KW-0694">RNA-binding</keyword>
<keyword evidence="6" id="KW-1185">Reference proteome</keyword>
<reference evidence="5 6" key="1">
    <citation type="journal article" date="2024" name="BMC Genomics">
        <title>De novo assembly and annotation of Popillia japonica's genome with initial clues to its potential as an invasive pest.</title>
        <authorList>
            <person name="Cucini C."/>
            <person name="Boschi S."/>
            <person name="Funari R."/>
            <person name="Cardaioli E."/>
            <person name="Iannotti N."/>
            <person name="Marturano G."/>
            <person name="Paoli F."/>
            <person name="Bruttini M."/>
            <person name="Carapelli A."/>
            <person name="Frati F."/>
            <person name="Nardi F."/>
        </authorList>
    </citation>
    <scope>NUCLEOTIDE SEQUENCE [LARGE SCALE GENOMIC DNA]</scope>
    <source>
        <strain evidence="5">DMR45628</strain>
    </source>
</reference>
<dbReference type="EMBL" id="JASPKY010000568">
    <property type="protein sequence ID" value="KAK9692763.1"/>
    <property type="molecule type" value="Genomic_DNA"/>
</dbReference>
<comment type="caution">
    <text evidence="5">The sequence shown here is derived from an EMBL/GenBank/DDBJ whole genome shotgun (WGS) entry which is preliminary data.</text>
</comment>
<evidence type="ECO:0000256" key="2">
    <source>
        <dbReference type="PROSITE-ProRule" id="PRU00529"/>
    </source>
</evidence>
<organism evidence="5 6">
    <name type="scientific">Popillia japonica</name>
    <name type="common">Japanese beetle</name>
    <dbReference type="NCBI Taxonomy" id="7064"/>
    <lineage>
        <taxon>Eukaryota</taxon>
        <taxon>Metazoa</taxon>
        <taxon>Ecdysozoa</taxon>
        <taxon>Arthropoda</taxon>
        <taxon>Hexapoda</taxon>
        <taxon>Insecta</taxon>
        <taxon>Pterygota</taxon>
        <taxon>Neoptera</taxon>
        <taxon>Endopterygota</taxon>
        <taxon>Coleoptera</taxon>
        <taxon>Polyphaga</taxon>
        <taxon>Scarabaeiformia</taxon>
        <taxon>Scarabaeidae</taxon>
        <taxon>Rutelinae</taxon>
        <taxon>Popillia</taxon>
    </lineage>
</organism>
<feature type="coiled-coil region" evidence="3">
    <location>
        <begin position="74"/>
        <end position="101"/>
    </location>
</feature>
<dbReference type="SUPFAM" id="SSF143437">
    <property type="entry name" value="THUMP domain-like"/>
    <property type="match status" value="1"/>
</dbReference>
<dbReference type="PANTHER" id="PTHR13452">
    <property type="entry name" value="THUMP DOMAIN CONTAINING PROTEIN 1-RELATED"/>
    <property type="match status" value="1"/>
</dbReference>
<dbReference type="InterPro" id="IPR040183">
    <property type="entry name" value="THUMPD1-like"/>
</dbReference>